<dbReference type="NCBIfam" id="TIGR03299">
    <property type="entry name" value="LGT_TIGR03299"/>
    <property type="match status" value="1"/>
</dbReference>
<organism evidence="1 2">
    <name type="scientific">Nocardia iowensis</name>
    <dbReference type="NCBI Taxonomy" id="204891"/>
    <lineage>
        <taxon>Bacteria</taxon>
        <taxon>Bacillati</taxon>
        <taxon>Actinomycetota</taxon>
        <taxon>Actinomycetes</taxon>
        <taxon>Mycobacteriales</taxon>
        <taxon>Nocardiaceae</taxon>
        <taxon>Nocardia</taxon>
    </lineage>
</organism>
<name>A0ABX8RUL2_NOCIO</name>
<evidence type="ECO:0000313" key="1">
    <source>
        <dbReference type="EMBL" id="QXN92584.1"/>
    </source>
</evidence>
<gene>
    <name evidence="1" type="ORF">KV110_05425</name>
</gene>
<accession>A0ABX8RUL2</accession>
<evidence type="ECO:0000313" key="2">
    <source>
        <dbReference type="Proteomes" id="UP000694257"/>
    </source>
</evidence>
<reference evidence="1 2" key="1">
    <citation type="submission" date="2021-07" db="EMBL/GenBank/DDBJ databases">
        <title>Whole Genome Sequence of Nocardia Iowensis.</title>
        <authorList>
            <person name="Lamm A."/>
            <person name="Collins-Fairclough A.M."/>
            <person name="Bunk B."/>
            <person name="Sproer C."/>
        </authorList>
    </citation>
    <scope>NUCLEOTIDE SEQUENCE [LARGE SCALE GENOMIC DNA]</scope>
    <source>
        <strain evidence="1 2">NRRL 5646</strain>
    </source>
</reference>
<proteinExistence type="predicted"/>
<dbReference type="EMBL" id="CP078145">
    <property type="protein sequence ID" value="QXN92584.1"/>
    <property type="molecule type" value="Genomic_DNA"/>
</dbReference>
<dbReference type="Proteomes" id="UP000694257">
    <property type="component" value="Chromosome"/>
</dbReference>
<dbReference type="Pfam" id="PF06067">
    <property type="entry name" value="DUF932"/>
    <property type="match status" value="1"/>
</dbReference>
<dbReference type="InterPro" id="IPR026325">
    <property type="entry name" value="DUF932"/>
</dbReference>
<protein>
    <submittedName>
        <fullName evidence="1">DUF932 domain-containing protein</fullName>
    </submittedName>
</protein>
<keyword evidence="2" id="KW-1185">Reference proteome</keyword>
<dbReference type="InterPro" id="IPR017686">
    <property type="entry name" value="Phg/plasmid-like_prot"/>
</dbReference>
<sequence length="361" mass="39763">MTKETIEWLNNFTLIGHTDKRGKAWHYRKSDQGVQSNHYTGFVPVADVVARLFDWEAQAAPLRYDVPGTIETFTNISDNGTMIRTITDDSRKVIYRSDTGALLGVFKESYRIHQFKEWLLDNLASLITPDGLAVTTDSLGIGSAGLLKGGAQAWVQLERPDNVTTPEGVSFRSSVLASSSHDGTVATQFSAVQTIVVCDNTHCWALNEARGTGMRFKFKRTKNSLSKISDARQALGIVVESADRFAADVAELCATTVTDRQFSEFLKVWAPVPEEKGRGRTLAENKRDALTTMYNTDMRAAPWRGTAFGVLQSVNTYNHHGSTVRGETSRAERNMTNAITGKTGEADAEALDMLNRVLVCA</sequence>
<dbReference type="RefSeq" id="WP_218473985.1">
    <property type="nucleotide sequence ID" value="NZ_BAABJN010000005.1"/>
</dbReference>